<dbReference type="EMBL" id="DS469823">
    <property type="protein sequence ID" value="EDO32458.1"/>
    <property type="molecule type" value="Genomic_DNA"/>
</dbReference>
<dbReference type="GO" id="GO:0004888">
    <property type="term" value="F:transmembrane signaling receptor activity"/>
    <property type="evidence" value="ECO:0000318"/>
    <property type="project" value="GO_Central"/>
</dbReference>
<dbReference type="OMA" id="YTRLGCF"/>
<evidence type="ECO:0000313" key="4">
    <source>
        <dbReference type="Proteomes" id="UP000001593"/>
    </source>
</evidence>
<evidence type="ECO:0000256" key="1">
    <source>
        <dbReference type="SAM" id="Phobius"/>
    </source>
</evidence>
<name>A7SV14_NEMVE</name>
<sequence length="326" mass="35017">MALQFSLIEAIPDVTDYTRLGCFKDNWIRTMSDVLSMNVKSVADCAKLAARKGYSVFGVQNGKECYSKETAAATYKNLGVSSGCSNGMGGIWANEVYEFRVSYKRLGCYGDNNANRSMSKHYGKWDRDVAVRTCADNARSDGYSVFGVQSGGNCYSGADAASTYNKHGNASNCDADGTGGSLSNEVYQLQDTGKQHGCAGKTNCHISCCPYGYCNNPDAPNNYPKCYYCNSKVSSEDCTENQYLIECSLMEGAQSNCFTKHNNGTYEKGCSRDYLTCLLSTGVCSGKGSAECSYKCCSGLGCNGAFRAGVSVLFILACAVIVNLLS</sequence>
<keyword evidence="1" id="KW-1133">Transmembrane helix</keyword>
<dbReference type="InParanoid" id="A7SV14"/>
<organism evidence="3 4">
    <name type="scientific">Nematostella vectensis</name>
    <name type="common">Starlet sea anemone</name>
    <dbReference type="NCBI Taxonomy" id="45351"/>
    <lineage>
        <taxon>Eukaryota</taxon>
        <taxon>Metazoa</taxon>
        <taxon>Cnidaria</taxon>
        <taxon>Anthozoa</taxon>
        <taxon>Hexacorallia</taxon>
        <taxon>Actiniaria</taxon>
        <taxon>Edwardsiidae</taxon>
        <taxon>Nematostella</taxon>
    </lineage>
</organism>
<keyword evidence="1" id="KW-0472">Membrane</keyword>
<feature type="transmembrane region" description="Helical" evidence="1">
    <location>
        <begin position="305"/>
        <end position="325"/>
    </location>
</feature>
<reference evidence="3 4" key="1">
    <citation type="journal article" date="2007" name="Science">
        <title>Sea anemone genome reveals ancestral eumetazoan gene repertoire and genomic organization.</title>
        <authorList>
            <person name="Putnam N.H."/>
            <person name="Srivastava M."/>
            <person name="Hellsten U."/>
            <person name="Dirks B."/>
            <person name="Chapman J."/>
            <person name="Salamov A."/>
            <person name="Terry A."/>
            <person name="Shapiro H."/>
            <person name="Lindquist E."/>
            <person name="Kapitonov V.V."/>
            <person name="Jurka J."/>
            <person name="Genikhovich G."/>
            <person name="Grigoriev I.V."/>
            <person name="Lucas S.M."/>
            <person name="Steele R.E."/>
            <person name="Finnerty J.R."/>
            <person name="Technau U."/>
            <person name="Martindale M.Q."/>
            <person name="Rokhsar D.S."/>
        </authorList>
    </citation>
    <scope>NUCLEOTIDE SEQUENCE [LARGE SCALE GENOMIC DNA]</scope>
    <source>
        <strain evidence="4">CH2 X CH6</strain>
    </source>
</reference>
<accession>A7SV14</accession>
<evidence type="ECO:0000313" key="3">
    <source>
        <dbReference type="EMBL" id="EDO32458.1"/>
    </source>
</evidence>
<feature type="domain" description="WSC" evidence="2">
    <location>
        <begin position="106"/>
        <end position="179"/>
    </location>
</feature>
<dbReference type="Proteomes" id="UP000001593">
    <property type="component" value="Unassembled WGS sequence"/>
</dbReference>
<keyword evidence="4" id="KW-1185">Reference proteome</keyword>
<dbReference type="eggNOG" id="ENOG502S6QU">
    <property type="taxonomic scope" value="Eukaryota"/>
</dbReference>
<gene>
    <name evidence="3" type="ORF">NEMVEDRAFT_v1g217904</name>
</gene>
<dbReference type="GO" id="GO:0007165">
    <property type="term" value="P:signal transduction"/>
    <property type="evidence" value="ECO:0000318"/>
    <property type="project" value="GO_Central"/>
</dbReference>
<dbReference type="Pfam" id="PF01822">
    <property type="entry name" value="WSC"/>
    <property type="match status" value="1"/>
</dbReference>
<dbReference type="CDD" id="cd00117">
    <property type="entry name" value="TFP"/>
    <property type="match status" value="1"/>
</dbReference>
<keyword evidence="1" id="KW-0812">Transmembrane</keyword>
<dbReference type="InterPro" id="IPR002889">
    <property type="entry name" value="WSC_carb-bd"/>
</dbReference>
<dbReference type="AlphaFoldDB" id="A7SV14"/>
<proteinExistence type="predicted"/>
<dbReference type="PhylomeDB" id="A7SV14"/>
<dbReference type="GO" id="GO:0005886">
    <property type="term" value="C:plasma membrane"/>
    <property type="evidence" value="ECO:0000318"/>
    <property type="project" value="GO_Central"/>
</dbReference>
<evidence type="ECO:0000259" key="2">
    <source>
        <dbReference type="Pfam" id="PF01822"/>
    </source>
</evidence>
<dbReference type="HOGENOM" id="CLU_853380_0_0_1"/>
<protein>
    <recommendedName>
        <fullName evidence="2">WSC domain-containing protein</fullName>
    </recommendedName>
</protein>